<protein>
    <submittedName>
        <fullName evidence="3">ParB family chromosome partitioning protein</fullName>
    </submittedName>
</protein>
<dbReference type="RefSeq" id="WP_115924505.1">
    <property type="nucleotide sequence ID" value="NZ_QTUA01000002.1"/>
</dbReference>
<reference evidence="3 4" key="1">
    <citation type="submission" date="2018-08" db="EMBL/GenBank/DDBJ databases">
        <title>Sequencing the genomes of 1000 actinobacteria strains.</title>
        <authorList>
            <person name="Klenk H.-P."/>
        </authorList>
    </citation>
    <scope>NUCLEOTIDE SEQUENCE [LARGE SCALE GENOMIC DNA]</scope>
    <source>
        <strain evidence="3 4">DSM 22967</strain>
    </source>
</reference>
<dbReference type="InterPro" id="IPR036086">
    <property type="entry name" value="ParB/Sulfiredoxin_sf"/>
</dbReference>
<dbReference type="SMART" id="SM00470">
    <property type="entry name" value="ParB"/>
    <property type="match status" value="1"/>
</dbReference>
<gene>
    <name evidence="3" type="ORF">DFJ65_3422</name>
</gene>
<comment type="caution">
    <text evidence="3">The sequence shown here is derived from an EMBL/GenBank/DDBJ whole genome shotgun (WGS) entry which is preliminary data.</text>
</comment>
<dbReference type="SUPFAM" id="SSF110849">
    <property type="entry name" value="ParB/Sulfiredoxin"/>
    <property type="match status" value="1"/>
</dbReference>
<evidence type="ECO:0000256" key="1">
    <source>
        <dbReference type="SAM" id="MobiDB-lite"/>
    </source>
</evidence>
<feature type="region of interest" description="Disordered" evidence="1">
    <location>
        <begin position="1"/>
        <end position="21"/>
    </location>
</feature>
<dbReference type="InterPro" id="IPR003115">
    <property type="entry name" value="ParB_N"/>
</dbReference>
<dbReference type="AlphaFoldDB" id="A0A3D9U610"/>
<feature type="domain" description="ParB-like N-terminal" evidence="2">
    <location>
        <begin position="24"/>
        <end position="112"/>
    </location>
</feature>
<proteinExistence type="predicted"/>
<dbReference type="EMBL" id="QTUA01000002">
    <property type="protein sequence ID" value="REF24636.1"/>
    <property type="molecule type" value="Genomic_DNA"/>
</dbReference>
<keyword evidence="4" id="KW-1185">Reference proteome</keyword>
<accession>A0A3D9U610</accession>
<dbReference type="Gene3D" id="3.90.1530.30">
    <property type="match status" value="1"/>
</dbReference>
<organism evidence="3 4">
    <name type="scientific">Calidifontibacter indicus</name>
    <dbReference type="NCBI Taxonomy" id="419650"/>
    <lineage>
        <taxon>Bacteria</taxon>
        <taxon>Bacillati</taxon>
        <taxon>Actinomycetota</taxon>
        <taxon>Actinomycetes</taxon>
        <taxon>Micrococcales</taxon>
        <taxon>Dermacoccaceae</taxon>
        <taxon>Calidifontibacter</taxon>
    </lineage>
</organism>
<dbReference type="GO" id="GO:0007059">
    <property type="term" value="P:chromosome segregation"/>
    <property type="evidence" value="ECO:0007669"/>
    <property type="project" value="TreeGrafter"/>
</dbReference>
<dbReference type="Gene3D" id="1.10.10.2830">
    <property type="match status" value="1"/>
</dbReference>
<name>A0A3D9U610_9MICO</name>
<dbReference type="PANTHER" id="PTHR33375">
    <property type="entry name" value="CHROMOSOME-PARTITIONING PROTEIN PARB-RELATED"/>
    <property type="match status" value="1"/>
</dbReference>
<feature type="compositionally biased region" description="Low complexity" evidence="1">
    <location>
        <begin position="1"/>
        <end position="18"/>
    </location>
</feature>
<sequence>MTNQQTTEPTTGSTTEPNAATALVEVDPRSINIGTNVRLDARLDRAFIASIRDRGVLLPIRAYRDADGAIVAVDGQRRTLAAAELGLSTIPAYVSPTPEDADRIIDQLAANDHRAGLTAGEHAAAFEQLSAFGLSAAQIAKRTGHKRAQVDAGLAASASEPAREALSAHTALTLDQAAGLAQVEDDPAAVKRLLDALPQGQFDHTLQRILDERAEAQARALLIDALTAQQVTVIDRPEYDDRKPAQLSHLKGTDKGGMGTEEHAACEGHAAYIVRAYGDDLVEPVYVCTDWRKHGHQDRYGSSSTKKPAAEMTETEREAAKAERRDVIESNKAWRSAEVVRREWVTKFLTRKTAPKGAAAFIATAMFYDSYGLNQVDRSIVESFIGHRGGYADDGAQAAADKATEGRATVLALGYALAAAESATGTHSWREVSKHTARYLTFLADQGYTLSPVEERAAGVKPAKRSKKQQDSQ</sequence>
<dbReference type="Proteomes" id="UP000256253">
    <property type="component" value="Unassembled WGS sequence"/>
</dbReference>
<dbReference type="InterPro" id="IPR050336">
    <property type="entry name" value="Chromosome_partition/occlusion"/>
</dbReference>
<dbReference type="SUPFAM" id="SSF109709">
    <property type="entry name" value="KorB DNA-binding domain-like"/>
    <property type="match status" value="1"/>
</dbReference>
<evidence type="ECO:0000313" key="3">
    <source>
        <dbReference type="EMBL" id="REF24636.1"/>
    </source>
</evidence>
<evidence type="ECO:0000259" key="2">
    <source>
        <dbReference type="SMART" id="SM00470"/>
    </source>
</evidence>
<dbReference type="PANTHER" id="PTHR33375:SF1">
    <property type="entry name" value="CHROMOSOME-PARTITIONING PROTEIN PARB-RELATED"/>
    <property type="match status" value="1"/>
</dbReference>
<evidence type="ECO:0000313" key="4">
    <source>
        <dbReference type="Proteomes" id="UP000256253"/>
    </source>
</evidence>
<dbReference type="OrthoDB" id="3846919at2"/>
<dbReference type="GO" id="GO:0005694">
    <property type="term" value="C:chromosome"/>
    <property type="evidence" value="ECO:0007669"/>
    <property type="project" value="TreeGrafter"/>
</dbReference>